<dbReference type="SUPFAM" id="SSF117100">
    <property type="entry name" value="Beta-galactosidase LacA, domain 3"/>
    <property type="match status" value="1"/>
</dbReference>
<dbReference type="SUPFAM" id="SSF51011">
    <property type="entry name" value="Glycosyl hydrolase domain"/>
    <property type="match status" value="1"/>
</dbReference>
<dbReference type="SMART" id="SM01029">
    <property type="entry name" value="BetaGal_dom2"/>
    <property type="match status" value="1"/>
</dbReference>
<keyword evidence="5" id="KW-0964">Secreted</keyword>
<dbReference type="Pfam" id="PF10435">
    <property type="entry name" value="BetaGal_dom2"/>
    <property type="match status" value="1"/>
</dbReference>
<dbReference type="Pfam" id="PF01301">
    <property type="entry name" value="Glyco_hydro_35"/>
    <property type="match status" value="1"/>
</dbReference>
<dbReference type="FunFam" id="3.20.20.80:FF:000040">
    <property type="entry name" value="Beta-galactosidase A"/>
    <property type="match status" value="1"/>
</dbReference>
<evidence type="ECO:0000256" key="14">
    <source>
        <dbReference type="RuleBase" id="RU003679"/>
    </source>
</evidence>
<keyword evidence="18" id="KW-1185">Reference proteome</keyword>
<name>A0A5N5CYG7_9PEZI</name>
<dbReference type="InterPro" id="IPR025300">
    <property type="entry name" value="BetaGal_jelly_roll_dom"/>
</dbReference>
<dbReference type="EC" id="3.2.1.23" evidence="4 13"/>
<dbReference type="InterPro" id="IPR017853">
    <property type="entry name" value="GH"/>
</dbReference>
<evidence type="ECO:0000256" key="3">
    <source>
        <dbReference type="ARBA" id="ARBA00009809"/>
    </source>
</evidence>
<keyword evidence="11 13" id="KW-0326">Glycosidase</keyword>
<evidence type="ECO:0000256" key="2">
    <source>
        <dbReference type="ARBA" id="ARBA00004613"/>
    </source>
</evidence>
<comment type="subcellular location">
    <subcellularLocation>
        <location evidence="2">Secreted</location>
    </subcellularLocation>
</comment>
<keyword evidence="8" id="KW-1015">Disulfide bond</keyword>
<dbReference type="EMBL" id="VCHE01000140">
    <property type="protein sequence ID" value="KAB2570356.1"/>
    <property type="molecule type" value="Genomic_DNA"/>
</dbReference>
<evidence type="ECO:0000256" key="15">
    <source>
        <dbReference type="SAM" id="SignalP"/>
    </source>
</evidence>
<evidence type="ECO:0000256" key="7">
    <source>
        <dbReference type="ARBA" id="ARBA00022801"/>
    </source>
</evidence>
<dbReference type="Gene3D" id="3.20.20.80">
    <property type="entry name" value="Glycosidases"/>
    <property type="match status" value="1"/>
</dbReference>
<evidence type="ECO:0000313" key="18">
    <source>
        <dbReference type="Proteomes" id="UP000325902"/>
    </source>
</evidence>
<evidence type="ECO:0000256" key="6">
    <source>
        <dbReference type="ARBA" id="ARBA00022729"/>
    </source>
</evidence>
<dbReference type="InterPro" id="IPR037110">
    <property type="entry name" value="Betagal_dom2_sf"/>
</dbReference>
<evidence type="ECO:0000256" key="4">
    <source>
        <dbReference type="ARBA" id="ARBA00012756"/>
    </source>
</evidence>
<dbReference type="SUPFAM" id="SSF49785">
    <property type="entry name" value="Galactose-binding domain-like"/>
    <property type="match status" value="2"/>
</dbReference>
<proteinExistence type="inferred from homology"/>
<feature type="chain" id="PRO_5024986632" description="Beta-galactosidase" evidence="15">
    <location>
        <begin position="25"/>
        <end position="1013"/>
    </location>
</feature>
<dbReference type="Proteomes" id="UP000325902">
    <property type="component" value="Unassembled WGS sequence"/>
</dbReference>
<keyword evidence="6 15" id="KW-0732">Signal</keyword>
<evidence type="ECO:0000256" key="10">
    <source>
        <dbReference type="ARBA" id="ARBA00023277"/>
    </source>
</evidence>
<evidence type="ECO:0000313" key="17">
    <source>
        <dbReference type="EMBL" id="KAB2570356.1"/>
    </source>
</evidence>
<dbReference type="FunFam" id="2.60.120.260:FF:000088">
    <property type="entry name" value="Beta-galactosidase A"/>
    <property type="match status" value="1"/>
</dbReference>
<dbReference type="PROSITE" id="PS01182">
    <property type="entry name" value="GLYCOSYL_HYDROL_F35"/>
    <property type="match status" value="1"/>
</dbReference>
<gene>
    <name evidence="17" type="primary">lacE</name>
    <name evidence="17" type="ORF">DBV05_g10973</name>
</gene>
<dbReference type="InterPro" id="IPR025972">
    <property type="entry name" value="BetaGal_dom3"/>
</dbReference>
<comment type="catalytic activity">
    <reaction evidence="1 13">
        <text>Hydrolysis of terminal non-reducing beta-D-galactose residues in beta-D-galactosides.</text>
        <dbReference type="EC" id="3.2.1.23"/>
    </reaction>
</comment>
<dbReference type="InterPro" id="IPR036833">
    <property type="entry name" value="BetaGal_dom3_sf"/>
</dbReference>
<evidence type="ECO:0000259" key="16">
    <source>
        <dbReference type="SMART" id="SM01029"/>
    </source>
</evidence>
<dbReference type="GO" id="GO:0004565">
    <property type="term" value="F:beta-galactosidase activity"/>
    <property type="evidence" value="ECO:0007669"/>
    <property type="project" value="UniProtKB-EC"/>
</dbReference>
<feature type="signal peptide" evidence="15">
    <location>
        <begin position="1"/>
        <end position="24"/>
    </location>
</feature>
<dbReference type="Pfam" id="PF13364">
    <property type="entry name" value="BetaGal_ABD2"/>
    <property type="match status" value="2"/>
</dbReference>
<protein>
    <recommendedName>
        <fullName evidence="4 13">Beta-galactosidase</fullName>
        <ecNumber evidence="4 13">3.2.1.23</ecNumber>
    </recommendedName>
</protein>
<keyword evidence="9" id="KW-0325">Glycoprotein</keyword>
<dbReference type="InterPro" id="IPR019801">
    <property type="entry name" value="Glyco_hydro_35_CS"/>
</dbReference>
<evidence type="ECO:0000256" key="1">
    <source>
        <dbReference type="ARBA" id="ARBA00001412"/>
    </source>
</evidence>
<dbReference type="OrthoDB" id="1657402at2759"/>
<dbReference type="Gene3D" id="2.60.120.260">
    <property type="entry name" value="Galactose-binding domain-like"/>
    <property type="match status" value="2"/>
</dbReference>
<evidence type="ECO:0000256" key="5">
    <source>
        <dbReference type="ARBA" id="ARBA00022525"/>
    </source>
</evidence>
<dbReference type="GO" id="GO:0000272">
    <property type="term" value="P:polysaccharide catabolic process"/>
    <property type="evidence" value="ECO:0007669"/>
    <property type="project" value="UniProtKB-KW"/>
</dbReference>
<feature type="domain" description="Beta-galactosidase" evidence="16">
    <location>
        <begin position="401"/>
        <end position="576"/>
    </location>
</feature>
<dbReference type="InterPro" id="IPR001944">
    <property type="entry name" value="Glycoside_Hdrlase_35"/>
</dbReference>
<evidence type="ECO:0000256" key="8">
    <source>
        <dbReference type="ARBA" id="ARBA00023157"/>
    </source>
</evidence>
<dbReference type="Gene3D" id="2.60.390.10">
    <property type="entry name" value="Beta-galactosidase, domain 3"/>
    <property type="match status" value="1"/>
</dbReference>
<keyword evidence="12" id="KW-0624">Polysaccharide degradation</keyword>
<dbReference type="PRINTS" id="PR00742">
    <property type="entry name" value="GLHYDRLASE35"/>
</dbReference>
<dbReference type="InterPro" id="IPR008979">
    <property type="entry name" value="Galactose-bd-like_sf"/>
</dbReference>
<dbReference type="FunFam" id="2.102.20.10:FF:000001">
    <property type="entry name" value="Beta-galactosidase A"/>
    <property type="match status" value="1"/>
</dbReference>
<organism evidence="17 18">
    <name type="scientific">Lasiodiplodia theobromae</name>
    <dbReference type="NCBI Taxonomy" id="45133"/>
    <lineage>
        <taxon>Eukaryota</taxon>
        <taxon>Fungi</taxon>
        <taxon>Dikarya</taxon>
        <taxon>Ascomycota</taxon>
        <taxon>Pezizomycotina</taxon>
        <taxon>Dothideomycetes</taxon>
        <taxon>Dothideomycetes incertae sedis</taxon>
        <taxon>Botryosphaeriales</taxon>
        <taxon>Botryosphaeriaceae</taxon>
        <taxon>Lasiodiplodia</taxon>
    </lineage>
</organism>
<keyword evidence="10" id="KW-0119">Carbohydrate metabolism</keyword>
<dbReference type="AlphaFoldDB" id="A0A5N5CYG7"/>
<evidence type="ECO:0000256" key="13">
    <source>
        <dbReference type="RuleBase" id="RU000675"/>
    </source>
</evidence>
<dbReference type="SUPFAM" id="SSF51445">
    <property type="entry name" value="(Trans)glycosidases"/>
    <property type="match status" value="1"/>
</dbReference>
<dbReference type="InterPro" id="IPR031330">
    <property type="entry name" value="Gly_Hdrlase_35_cat"/>
</dbReference>
<evidence type="ECO:0000256" key="12">
    <source>
        <dbReference type="ARBA" id="ARBA00023326"/>
    </source>
</evidence>
<dbReference type="Pfam" id="PF13363">
    <property type="entry name" value="BetaGal_dom3"/>
    <property type="match status" value="1"/>
</dbReference>
<dbReference type="Gene3D" id="2.102.20.10">
    <property type="entry name" value="Beta-galactosidase, domain 2"/>
    <property type="match status" value="1"/>
</dbReference>
<dbReference type="InterPro" id="IPR018954">
    <property type="entry name" value="Betagal_dom2"/>
</dbReference>
<accession>A0A5N5CYG7</accession>
<dbReference type="PANTHER" id="PTHR23421">
    <property type="entry name" value="BETA-GALACTOSIDASE RELATED"/>
    <property type="match status" value="1"/>
</dbReference>
<sequence>MSILNPLHLLFVCILLVLPFRLCAEDVSIPILQQNGTLLQDLVTWDQHSISIRGERLLLLSAEFHPFRLPSPGLWLDIFQKVKAIGYNTVSFYVDWALIEGRPGDPRLEGIFDLDSFFAAASEAGIYLIARPGPYINSELSGGGLPGWLQRIKAEVRSTSPEYLNATEAYMAAVGAKIARAQITNGGPIILFQPENEYSLAVGAPSYIDSVKLLEPTYMEYVEQQARRNGIVVPLVSNDMVPLGNWAPGTGIGEADIYAHDSYPFYDGCGNPTNWSNPTKLVSLDYTYQNHLQQSPTTPYSVLEFQGGAPDPWGGVGLEKCAALIGPEFQRVFQKELFGRSIKLLNIYMTYGGTNWGNMGHPEGYTSYDYGAMIAEDRSLRREKYSEAKLQAQFLQASPAYLTAIPENKTHAYVNTDELLVTPVGNKPTRFYLVRHTDWTSWDATPYRLTVPTSIGNLTIPQLGGNLTLNGRDSKIHVTDYDIGGINLIYSSAEIFTWKKYGERRVLLLYGGENELHEFALPTTAGNYSSDGDGVTVQQKGSMTVVRWQVERNRRIVKFANGLEVYLLWRNDAYNYWILELPAPLPIGNYSSTKKTSVIAKAGYLLRSAHVSKGSLHLTGDINSTTDLEIISGVDPNCSLITFNGQPASNFSLEGGRLHTTIKYREPDFSLPDLRSLDWKYIDSLPEITSTYDDAEWAKCSLSESNNPRNLTTPISLYAGDYGFHAGSLIYRGHFVASGIESQFNLTTQGGAAYGHSLWINDTFLGSFAGDGHSANHSQSFNFPTLEPGKLYIFTLVMDHMGLNMNSFIHSDSMKEPRGILHFSLSNRPQSDIAWSITGNLGGENYIDTVRGPLNEGAMYAERQGYHQPGPPSASWPAGSPFEGIPEAGIGFFTATFGLDLPSSDYDIPLSIVLSNATTEDGTPAKFRCQIFVNGYQFGKYINNVGPQTSFPVPEGVLNYNGQNTLALTLWALEDVVAKLDGIRIVATEVVQSGYSAPCSVMQPRWEKRDGAY</sequence>
<comment type="caution">
    <text evidence="17">The sequence shown here is derived from an EMBL/GenBank/DDBJ whole genome shotgun (WGS) entry which is preliminary data.</text>
</comment>
<dbReference type="FunFam" id="2.60.120.260:FF:000065">
    <property type="entry name" value="Beta-galactosidase A"/>
    <property type="match status" value="1"/>
</dbReference>
<keyword evidence="7 13" id="KW-0378">Hydrolase</keyword>
<evidence type="ECO:0000256" key="9">
    <source>
        <dbReference type="ARBA" id="ARBA00023180"/>
    </source>
</evidence>
<dbReference type="GO" id="GO:0005576">
    <property type="term" value="C:extracellular region"/>
    <property type="evidence" value="ECO:0007669"/>
    <property type="project" value="UniProtKB-SubCell"/>
</dbReference>
<comment type="similarity">
    <text evidence="3 14">Belongs to the glycosyl hydrolase 35 family.</text>
</comment>
<reference evidence="17 18" key="1">
    <citation type="journal article" date="2019" name="Sci. Rep.">
        <title>A multi-omics analysis of the grapevine pathogen Lasiodiplodia theobromae reveals that temperature affects the expression of virulence- and pathogenicity-related genes.</title>
        <authorList>
            <person name="Felix C."/>
            <person name="Meneses R."/>
            <person name="Goncalves M.F.M."/>
            <person name="Tilleman L."/>
            <person name="Duarte A.S."/>
            <person name="Jorrin-Novo J.V."/>
            <person name="Van de Peer Y."/>
            <person name="Deforce D."/>
            <person name="Van Nieuwerburgh F."/>
            <person name="Esteves A.C."/>
            <person name="Alves A."/>
        </authorList>
    </citation>
    <scope>NUCLEOTIDE SEQUENCE [LARGE SCALE GENOMIC DNA]</scope>
    <source>
        <strain evidence="17 18">LA-SOL3</strain>
    </source>
</reference>
<evidence type="ECO:0000256" key="11">
    <source>
        <dbReference type="ARBA" id="ARBA00023295"/>
    </source>
</evidence>